<evidence type="ECO:0000313" key="2">
    <source>
        <dbReference type="EMBL" id="CAE6866737.1"/>
    </source>
</evidence>
<gene>
    <name evidence="2" type="ORF">R69658_07907</name>
</gene>
<evidence type="ECO:0000256" key="1">
    <source>
        <dbReference type="SAM" id="MobiDB-lite"/>
    </source>
</evidence>
<keyword evidence="3" id="KW-1185">Reference proteome</keyword>
<organism evidence="2 3">
    <name type="scientific">Paraburkholderia aspalathi</name>
    <dbReference type="NCBI Taxonomy" id="1324617"/>
    <lineage>
        <taxon>Bacteria</taxon>
        <taxon>Pseudomonadati</taxon>
        <taxon>Pseudomonadota</taxon>
        <taxon>Betaproteobacteria</taxon>
        <taxon>Burkholderiales</taxon>
        <taxon>Burkholderiaceae</taxon>
        <taxon>Paraburkholderia</taxon>
    </lineage>
</organism>
<feature type="compositionally biased region" description="Basic and acidic residues" evidence="1">
    <location>
        <begin position="83"/>
        <end position="95"/>
    </location>
</feature>
<proteinExistence type="predicted"/>
<accession>A0ABM8T837</accession>
<reference evidence="2 3" key="1">
    <citation type="submission" date="2021-02" db="EMBL/GenBank/DDBJ databases">
        <authorList>
            <person name="Vanwijnsberghe S."/>
        </authorList>
    </citation>
    <scope>NUCLEOTIDE SEQUENCE [LARGE SCALE GENOMIC DNA]</scope>
    <source>
        <strain evidence="2 3">R-69658</strain>
    </source>
</reference>
<name>A0ABM8T837_9BURK</name>
<protein>
    <submittedName>
        <fullName evidence="2">Uncharacterized protein</fullName>
    </submittedName>
</protein>
<comment type="caution">
    <text evidence="2">The sequence shown here is derived from an EMBL/GenBank/DDBJ whole genome shotgun (WGS) entry which is preliminary data.</text>
</comment>
<sequence length="95" mass="11132">MQIHRARDVVGGVLRIELPEEPEPFLCMRQRHAGLRSRTPHERLPLRLAIRMPAGKRRFQLRGERAEPRMIEEDAQGQLHGEGLFDSRRKLDCQQ</sequence>
<evidence type="ECO:0000313" key="3">
    <source>
        <dbReference type="Proteomes" id="UP000674425"/>
    </source>
</evidence>
<feature type="region of interest" description="Disordered" evidence="1">
    <location>
        <begin position="64"/>
        <end position="95"/>
    </location>
</feature>
<dbReference type="EMBL" id="CAJNAU010000208">
    <property type="protein sequence ID" value="CAE6866737.1"/>
    <property type="molecule type" value="Genomic_DNA"/>
</dbReference>
<dbReference type="Proteomes" id="UP000674425">
    <property type="component" value="Unassembled WGS sequence"/>
</dbReference>